<dbReference type="eggNOG" id="KOG4297">
    <property type="taxonomic scope" value="Eukaryota"/>
</dbReference>
<dbReference type="InterPro" id="IPR016187">
    <property type="entry name" value="CTDL_fold"/>
</dbReference>
<protein>
    <recommendedName>
        <fullName evidence="3">C-type lectin domain-containing protein</fullName>
    </recommendedName>
</protein>
<keyword evidence="2" id="KW-0175">Coiled coil</keyword>
<name>C3YUW9_BRAFL</name>
<proteinExistence type="predicted"/>
<dbReference type="PANTHER" id="PTHR22799">
    <property type="entry name" value="TETRANECTIN-RELATED"/>
    <property type="match status" value="1"/>
</dbReference>
<dbReference type="InterPro" id="IPR016186">
    <property type="entry name" value="C-type_lectin-like/link_sf"/>
</dbReference>
<dbReference type="EMBL" id="GG666554">
    <property type="protein sequence ID" value="EEN56020.1"/>
    <property type="molecule type" value="Genomic_DNA"/>
</dbReference>
<organism>
    <name type="scientific">Branchiostoma floridae</name>
    <name type="common">Florida lancelet</name>
    <name type="synonym">Amphioxus</name>
    <dbReference type="NCBI Taxonomy" id="7739"/>
    <lineage>
        <taxon>Eukaryota</taxon>
        <taxon>Metazoa</taxon>
        <taxon>Chordata</taxon>
        <taxon>Cephalochordata</taxon>
        <taxon>Leptocardii</taxon>
        <taxon>Amphioxiformes</taxon>
        <taxon>Branchiostomatidae</taxon>
        <taxon>Branchiostoma</taxon>
    </lineage>
</organism>
<dbReference type="Gene3D" id="3.10.100.10">
    <property type="entry name" value="Mannose-Binding Protein A, subunit A"/>
    <property type="match status" value="1"/>
</dbReference>
<keyword evidence="1" id="KW-0430">Lectin</keyword>
<dbReference type="GO" id="GO:0030246">
    <property type="term" value="F:carbohydrate binding"/>
    <property type="evidence" value="ECO:0007669"/>
    <property type="project" value="UniProtKB-KW"/>
</dbReference>
<dbReference type="Gene3D" id="1.20.1480.30">
    <property type="entry name" value="Designed four-helix bundle protein"/>
    <property type="match status" value="1"/>
</dbReference>
<evidence type="ECO:0000313" key="4">
    <source>
        <dbReference type="EMBL" id="EEN56020.1"/>
    </source>
</evidence>
<dbReference type="CDD" id="cd00037">
    <property type="entry name" value="CLECT"/>
    <property type="match status" value="1"/>
</dbReference>
<dbReference type="SMART" id="SM00034">
    <property type="entry name" value="CLECT"/>
    <property type="match status" value="1"/>
</dbReference>
<gene>
    <name evidence="4" type="ORF">BRAFLDRAFT_74124</name>
</gene>
<feature type="coiled-coil region" evidence="2">
    <location>
        <begin position="87"/>
        <end position="152"/>
    </location>
</feature>
<dbReference type="Pfam" id="PF00059">
    <property type="entry name" value="Lectin_C"/>
    <property type="match status" value="1"/>
</dbReference>
<dbReference type="PANTHER" id="PTHR22799:SF6">
    <property type="entry name" value="C-TYPE LECTIN DOMAIN FAMILY 4 MEMBER M-LIKE"/>
    <property type="match status" value="1"/>
</dbReference>
<dbReference type="InterPro" id="IPR051663">
    <property type="entry name" value="CLec_Tetranectin-domain"/>
</dbReference>
<accession>C3YUW9</accession>
<dbReference type="SUPFAM" id="SSF56436">
    <property type="entry name" value="C-type lectin-like"/>
    <property type="match status" value="1"/>
</dbReference>
<sequence>MSATFDALKRDQDDIRQLPTTVDALQGYQNNMPTTVDALKRDQDDIRQLYNTVDALQGYQNDMSTTVDALKLDQNDIRQLSTTVDAMKRDQDKIRQLSNTVDALKRDQNDMSTTLDAFKRDKDRMRQLSTTVEALKRDLDKERSRTTALEQRLLEMSNSTAPCPRGYKVFRGICYKAFKKGRLTFVGAGAACRQHGGTLAMPRDAEINKFLLSFVKSGHFWFGLHYQREEGSFEWVDGSALGTYSYWGPGEPKKRERKRFDCVYYSMLMEHKWAVGACDLWSRRSFICQVVPGSICVTASTVKLASEM</sequence>
<dbReference type="AlphaFoldDB" id="C3YUW9"/>
<evidence type="ECO:0000256" key="2">
    <source>
        <dbReference type="SAM" id="Coils"/>
    </source>
</evidence>
<feature type="domain" description="C-type lectin" evidence="3">
    <location>
        <begin position="170"/>
        <end position="279"/>
    </location>
</feature>
<evidence type="ECO:0000256" key="1">
    <source>
        <dbReference type="ARBA" id="ARBA00022734"/>
    </source>
</evidence>
<dbReference type="InParanoid" id="C3YUW9"/>
<dbReference type="InterPro" id="IPR001304">
    <property type="entry name" value="C-type_lectin-like"/>
</dbReference>
<dbReference type="PROSITE" id="PS50041">
    <property type="entry name" value="C_TYPE_LECTIN_2"/>
    <property type="match status" value="1"/>
</dbReference>
<reference evidence="4" key="1">
    <citation type="journal article" date="2008" name="Nature">
        <title>The amphioxus genome and the evolution of the chordate karyotype.</title>
        <authorList>
            <consortium name="US DOE Joint Genome Institute (JGI-PGF)"/>
            <person name="Putnam N.H."/>
            <person name="Butts T."/>
            <person name="Ferrier D.E.K."/>
            <person name="Furlong R.F."/>
            <person name="Hellsten U."/>
            <person name="Kawashima T."/>
            <person name="Robinson-Rechavi M."/>
            <person name="Shoguchi E."/>
            <person name="Terry A."/>
            <person name="Yu J.-K."/>
            <person name="Benito-Gutierrez E.L."/>
            <person name="Dubchak I."/>
            <person name="Garcia-Fernandez J."/>
            <person name="Gibson-Brown J.J."/>
            <person name="Grigoriev I.V."/>
            <person name="Horton A.C."/>
            <person name="de Jong P.J."/>
            <person name="Jurka J."/>
            <person name="Kapitonov V.V."/>
            <person name="Kohara Y."/>
            <person name="Kuroki Y."/>
            <person name="Lindquist E."/>
            <person name="Lucas S."/>
            <person name="Osoegawa K."/>
            <person name="Pennacchio L.A."/>
            <person name="Salamov A.A."/>
            <person name="Satou Y."/>
            <person name="Sauka-Spengler T."/>
            <person name="Schmutz J."/>
            <person name="Shin-I T."/>
            <person name="Toyoda A."/>
            <person name="Bronner-Fraser M."/>
            <person name="Fujiyama A."/>
            <person name="Holland L.Z."/>
            <person name="Holland P.W.H."/>
            <person name="Satoh N."/>
            <person name="Rokhsar D.S."/>
        </authorList>
    </citation>
    <scope>NUCLEOTIDE SEQUENCE [LARGE SCALE GENOMIC DNA]</scope>
    <source>
        <strain evidence="4">S238N-H82</strain>
        <tissue evidence="4">Testes</tissue>
    </source>
</reference>
<evidence type="ECO:0000259" key="3">
    <source>
        <dbReference type="PROSITE" id="PS50041"/>
    </source>
</evidence>